<gene>
    <name evidence="7" type="ORF">RAE19_19180</name>
</gene>
<proteinExistence type="predicted"/>
<accession>A0ABU3KT26</accession>
<dbReference type="Gene3D" id="2.40.30.170">
    <property type="match status" value="1"/>
</dbReference>
<evidence type="ECO:0000313" key="8">
    <source>
        <dbReference type="Proteomes" id="UP001321700"/>
    </source>
</evidence>
<feature type="domain" description="AprE-like beta-barrel" evidence="6">
    <location>
        <begin position="266"/>
        <end position="360"/>
    </location>
</feature>
<sequence>MIKNSNHLSVIFILFLCIVVFLGWTTVFDIDETIRARGQVIPSAKNQLVQSADGGVLAELLVHEGQHIEEGQLLATFEPERPKAAVSELNSRMAAIKSALVRARAEARGSPLDFGAEFDEYQGFVSTQTELYKQKLATLFTELDTLKSVLDTANDELAVNQQLLQSGDISVLEVSRSKRQVREIVGKIEASKQKYRQDARLEIVKLEEDLAQIHSKLQERVSVLDHTRVTSPASGIVKSLRINTIGGVLRAGDEILQISPTEGGVIVEAKINPSDIGRLLIGHIAVIRLDAYDYSSYSSLTGKVVHISSDTLTDQAGANGQVSTYYRVNIRFDDPDIQSNLLLKNMEIKPGMTSTIDIMVGKRSLFEYIFKPFAKAFRGALSER</sequence>
<dbReference type="RefSeq" id="WP_313876425.1">
    <property type="nucleotide sequence ID" value="NZ_JAVBIK010000003.1"/>
</dbReference>
<keyword evidence="2 5" id="KW-0812">Transmembrane</keyword>
<name>A0ABU3KT26_9BURK</name>
<keyword evidence="8" id="KW-1185">Reference proteome</keyword>
<dbReference type="InterPro" id="IPR058982">
    <property type="entry name" value="Beta-barrel_AprE"/>
</dbReference>
<evidence type="ECO:0000256" key="4">
    <source>
        <dbReference type="ARBA" id="ARBA00023136"/>
    </source>
</evidence>
<dbReference type="PANTHER" id="PTHR30386:SF26">
    <property type="entry name" value="TRANSPORT PROTEIN COMB"/>
    <property type="match status" value="1"/>
</dbReference>
<dbReference type="Proteomes" id="UP001321700">
    <property type="component" value="Unassembled WGS sequence"/>
</dbReference>
<keyword evidence="3 5" id="KW-1133">Transmembrane helix</keyword>
<evidence type="ECO:0000256" key="3">
    <source>
        <dbReference type="ARBA" id="ARBA00022989"/>
    </source>
</evidence>
<comment type="subcellular location">
    <subcellularLocation>
        <location evidence="1">Membrane</location>
        <topology evidence="1">Single-pass membrane protein</topology>
    </subcellularLocation>
</comment>
<evidence type="ECO:0000259" key="6">
    <source>
        <dbReference type="Pfam" id="PF26002"/>
    </source>
</evidence>
<reference evidence="7 8" key="1">
    <citation type="submission" date="2023-08" db="EMBL/GenBank/DDBJ databases">
        <title>Rhodoferax potami sp. nov. and Rhodoferax mekongensis sp. nov., isolated from the Mekong River in Thailand.</title>
        <authorList>
            <person name="Kitikhun S."/>
            <person name="Charoenyingcharoen P."/>
            <person name="Siriarchawattana P."/>
            <person name="Likhitrattanapisal S."/>
            <person name="Nilsakha T."/>
            <person name="Chanpet A."/>
            <person name="Rattanawaree P."/>
            <person name="Ingsriswang S."/>
        </authorList>
    </citation>
    <scope>NUCLEOTIDE SEQUENCE [LARGE SCALE GENOMIC DNA]</scope>
    <source>
        <strain evidence="7 8">TBRC 17660</strain>
    </source>
</reference>
<comment type="caution">
    <text evidence="7">The sequence shown here is derived from an EMBL/GenBank/DDBJ whole genome shotgun (WGS) entry which is preliminary data.</text>
</comment>
<evidence type="ECO:0000256" key="5">
    <source>
        <dbReference type="SAM" id="Phobius"/>
    </source>
</evidence>
<feature type="transmembrane region" description="Helical" evidence="5">
    <location>
        <begin position="7"/>
        <end position="27"/>
    </location>
</feature>
<dbReference type="EMBL" id="JAVBIK010000003">
    <property type="protein sequence ID" value="MDT7520763.1"/>
    <property type="molecule type" value="Genomic_DNA"/>
</dbReference>
<dbReference type="Pfam" id="PF26002">
    <property type="entry name" value="Beta-barrel_AprE"/>
    <property type="match status" value="1"/>
</dbReference>
<dbReference type="PANTHER" id="PTHR30386">
    <property type="entry name" value="MEMBRANE FUSION SUBUNIT OF EMRAB-TOLC MULTIDRUG EFFLUX PUMP"/>
    <property type="match status" value="1"/>
</dbReference>
<evidence type="ECO:0000313" key="7">
    <source>
        <dbReference type="EMBL" id="MDT7520763.1"/>
    </source>
</evidence>
<dbReference type="InterPro" id="IPR050739">
    <property type="entry name" value="MFP"/>
</dbReference>
<evidence type="ECO:0000256" key="1">
    <source>
        <dbReference type="ARBA" id="ARBA00004167"/>
    </source>
</evidence>
<protein>
    <submittedName>
        <fullName evidence="7">HlyD family efflux transporter periplasmic adaptor subunit</fullName>
    </submittedName>
</protein>
<dbReference type="Gene3D" id="1.10.287.470">
    <property type="entry name" value="Helix hairpin bin"/>
    <property type="match status" value="1"/>
</dbReference>
<dbReference type="Gene3D" id="2.40.50.100">
    <property type="match status" value="1"/>
</dbReference>
<dbReference type="PRINTS" id="PR01490">
    <property type="entry name" value="RTXTOXIND"/>
</dbReference>
<keyword evidence="4 5" id="KW-0472">Membrane</keyword>
<evidence type="ECO:0000256" key="2">
    <source>
        <dbReference type="ARBA" id="ARBA00022692"/>
    </source>
</evidence>
<organism evidence="7 8">
    <name type="scientific">Rhodoferax potami</name>
    <dbReference type="NCBI Taxonomy" id="3068338"/>
    <lineage>
        <taxon>Bacteria</taxon>
        <taxon>Pseudomonadati</taxon>
        <taxon>Pseudomonadota</taxon>
        <taxon>Betaproteobacteria</taxon>
        <taxon>Burkholderiales</taxon>
        <taxon>Comamonadaceae</taxon>
        <taxon>Rhodoferax</taxon>
    </lineage>
</organism>